<dbReference type="RefSeq" id="WP_114185015.1">
    <property type="nucleotide sequence ID" value="NZ_BJYU01000034.1"/>
</dbReference>
<protein>
    <submittedName>
        <fullName evidence="9">Cytochrome-c oxidase</fullName>
    </submittedName>
</protein>
<evidence type="ECO:0000256" key="7">
    <source>
        <dbReference type="SAM" id="Phobius"/>
    </source>
</evidence>
<comment type="caution">
    <text evidence="9">The sequence shown here is derived from an EMBL/GenBank/DDBJ whole genome shotgun (WGS) entry which is preliminary data.</text>
</comment>
<dbReference type="GO" id="GO:0005886">
    <property type="term" value="C:plasma membrane"/>
    <property type="evidence" value="ECO:0007669"/>
    <property type="project" value="UniProtKB-SubCell"/>
</dbReference>
<dbReference type="PANTHER" id="PTHR11403:SF10">
    <property type="entry name" value="CYTOCHROME C OXIDASE"/>
    <property type="match status" value="1"/>
</dbReference>
<gene>
    <name evidence="9" type="primary">coxO</name>
    <name evidence="9" type="ORF">MAE02_27080</name>
</gene>
<sequence>MSIIILFVGLLALIAGWWLARQRLAAKPWLEEGALGEFPGTEATALPAVKVGLGVFLAVVGALFALFLSAYSMRMGLEDWRSIPTPGLLWPNTGMLIMSSIALQWAKVSADRDDADVTKVCLVAGGVFAAGFLIGQLLVWRQLNASGYFLAANPANAFFYLITGLHGLHMLGGLVALERTIEKAWRGGATDQVRLSVDLCAMYWHFLLLIWLILFSLLTGWADQFVEICRQLLT</sequence>
<feature type="transmembrane region" description="Helical" evidence="7">
    <location>
        <begin position="202"/>
        <end position="222"/>
    </location>
</feature>
<reference evidence="9 10" key="1">
    <citation type="submission" date="2019-07" db="EMBL/GenBank/DDBJ databases">
        <title>Whole genome shotgun sequence of Microvirga aerophila NBRC 106136.</title>
        <authorList>
            <person name="Hosoyama A."/>
            <person name="Uohara A."/>
            <person name="Ohji S."/>
            <person name="Ichikawa N."/>
        </authorList>
    </citation>
    <scope>NUCLEOTIDE SEQUENCE [LARGE SCALE GENOMIC DNA]</scope>
    <source>
        <strain evidence="9 10">NBRC 106136</strain>
    </source>
</reference>
<dbReference type="OrthoDB" id="9808200at2"/>
<evidence type="ECO:0000256" key="2">
    <source>
        <dbReference type="ARBA" id="ARBA00010581"/>
    </source>
</evidence>
<evidence type="ECO:0000256" key="3">
    <source>
        <dbReference type="ARBA" id="ARBA00022692"/>
    </source>
</evidence>
<dbReference type="EMBL" id="BJYU01000034">
    <property type="protein sequence ID" value="GEO15012.1"/>
    <property type="molecule type" value="Genomic_DNA"/>
</dbReference>
<keyword evidence="4 7" id="KW-1133">Transmembrane helix</keyword>
<feature type="transmembrane region" description="Helical" evidence="7">
    <location>
        <begin position="158"/>
        <end position="177"/>
    </location>
</feature>
<keyword evidence="3 6" id="KW-0812">Transmembrane</keyword>
<dbReference type="PANTHER" id="PTHR11403">
    <property type="entry name" value="CYTOCHROME C OXIDASE SUBUNIT III"/>
    <property type="match status" value="1"/>
</dbReference>
<evidence type="ECO:0000256" key="6">
    <source>
        <dbReference type="RuleBase" id="RU003376"/>
    </source>
</evidence>
<dbReference type="InterPro" id="IPR035973">
    <property type="entry name" value="Cyt_c_oxidase_su3-like_sf"/>
</dbReference>
<evidence type="ECO:0000313" key="10">
    <source>
        <dbReference type="Proteomes" id="UP000321085"/>
    </source>
</evidence>
<evidence type="ECO:0000313" key="9">
    <source>
        <dbReference type="EMBL" id="GEO15012.1"/>
    </source>
</evidence>
<dbReference type="CDD" id="cd02865">
    <property type="entry name" value="Heme_Cu_Oxidase_III_2"/>
    <property type="match status" value="1"/>
</dbReference>
<name>A0A512BSV9_9HYPH</name>
<dbReference type="InterPro" id="IPR000298">
    <property type="entry name" value="Cyt_c_oxidase-like_su3"/>
</dbReference>
<dbReference type="PROSITE" id="PS50253">
    <property type="entry name" value="COX3"/>
    <property type="match status" value="1"/>
</dbReference>
<dbReference type="InterPro" id="IPR013833">
    <property type="entry name" value="Cyt_c_oxidase_su3_a-hlx"/>
</dbReference>
<keyword evidence="10" id="KW-1185">Reference proteome</keyword>
<evidence type="ECO:0000256" key="5">
    <source>
        <dbReference type="ARBA" id="ARBA00023136"/>
    </source>
</evidence>
<dbReference type="Gene3D" id="1.20.120.80">
    <property type="entry name" value="Cytochrome c oxidase, subunit III, four-helix bundle"/>
    <property type="match status" value="1"/>
</dbReference>
<comment type="similarity">
    <text evidence="2 6">Belongs to the cytochrome c oxidase subunit 3 family.</text>
</comment>
<evidence type="ECO:0000256" key="4">
    <source>
        <dbReference type="ARBA" id="ARBA00022989"/>
    </source>
</evidence>
<dbReference type="AlphaFoldDB" id="A0A512BSV9"/>
<feature type="domain" description="Heme-copper oxidase subunit III family profile" evidence="8">
    <location>
        <begin position="1"/>
        <end position="223"/>
    </location>
</feature>
<feature type="transmembrane region" description="Helical" evidence="7">
    <location>
        <begin position="120"/>
        <end position="138"/>
    </location>
</feature>
<dbReference type="GO" id="GO:0019646">
    <property type="term" value="P:aerobic electron transport chain"/>
    <property type="evidence" value="ECO:0007669"/>
    <property type="project" value="InterPro"/>
</dbReference>
<dbReference type="GO" id="GO:0004129">
    <property type="term" value="F:cytochrome-c oxidase activity"/>
    <property type="evidence" value="ECO:0007669"/>
    <property type="project" value="InterPro"/>
</dbReference>
<dbReference type="Pfam" id="PF00510">
    <property type="entry name" value="COX3"/>
    <property type="match status" value="1"/>
</dbReference>
<dbReference type="Proteomes" id="UP000321085">
    <property type="component" value="Unassembled WGS sequence"/>
</dbReference>
<organism evidence="9 10">
    <name type="scientific">Microvirga aerophila</name>
    <dbReference type="NCBI Taxonomy" id="670291"/>
    <lineage>
        <taxon>Bacteria</taxon>
        <taxon>Pseudomonadati</taxon>
        <taxon>Pseudomonadota</taxon>
        <taxon>Alphaproteobacteria</taxon>
        <taxon>Hyphomicrobiales</taxon>
        <taxon>Methylobacteriaceae</taxon>
        <taxon>Microvirga</taxon>
    </lineage>
</organism>
<feature type="transmembrane region" description="Helical" evidence="7">
    <location>
        <begin position="49"/>
        <end position="71"/>
    </location>
</feature>
<keyword evidence="5 7" id="KW-0472">Membrane</keyword>
<proteinExistence type="inferred from homology"/>
<dbReference type="InterPro" id="IPR024791">
    <property type="entry name" value="Cyt_c/ubiquinol_Oxase_su3"/>
</dbReference>
<evidence type="ECO:0000259" key="8">
    <source>
        <dbReference type="PROSITE" id="PS50253"/>
    </source>
</evidence>
<dbReference type="SUPFAM" id="SSF81452">
    <property type="entry name" value="Cytochrome c oxidase subunit III-like"/>
    <property type="match status" value="1"/>
</dbReference>
<comment type="subcellular location">
    <subcellularLocation>
        <location evidence="6">Cell membrane</location>
        <topology evidence="6">Multi-pass membrane protein</topology>
    </subcellularLocation>
    <subcellularLocation>
        <location evidence="1">Membrane</location>
        <topology evidence="1">Multi-pass membrane protein</topology>
    </subcellularLocation>
</comment>
<evidence type="ECO:0000256" key="1">
    <source>
        <dbReference type="ARBA" id="ARBA00004141"/>
    </source>
</evidence>
<accession>A0A512BSV9</accession>